<sequence>MLGPSRVFAQSLSETAAFTERFAQIQNSFDNDSDLEAPLEELLKSVENYKDANPDNASSWIVLARVKLAYANTQGIIKGMRIMKQLRGDLEQSLSIDPLAEQGLGQALLGFLYVAMPPWPLGFGNKSKGEHYLAAAYELNSDGMEINYYYAQYHGSEKNYVQALQHVKQATQASYGDGVSPHLSKFYKAEIEELQANIESRLL</sequence>
<dbReference type="SUPFAM" id="SSF48452">
    <property type="entry name" value="TPR-like"/>
    <property type="match status" value="1"/>
</dbReference>
<evidence type="ECO:0008006" key="3">
    <source>
        <dbReference type="Google" id="ProtNLM"/>
    </source>
</evidence>
<comment type="caution">
    <text evidence="1">The sequence shown here is derived from an EMBL/GenBank/DDBJ whole genome shotgun (WGS) entry which is preliminary data.</text>
</comment>
<dbReference type="EMBL" id="NVQR01000057">
    <property type="protein sequence ID" value="PCH61809.1"/>
    <property type="molecule type" value="Genomic_DNA"/>
</dbReference>
<evidence type="ECO:0000313" key="1">
    <source>
        <dbReference type="EMBL" id="PCH61809.1"/>
    </source>
</evidence>
<accession>A0A2A4MNI7</accession>
<evidence type="ECO:0000313" key="2">
    <source>
        <dbReference type="Proteomes" id="UP000218172"/>
    </source>
</evidence>
<dbReference type="Proteomes" id="UP000218172">
    <property type="component" value="Unassembled WGS sequence"/>
</dbReference>
<proteinExistence type="predicted"/>
<organism evidence="1 2">
    <name type="scientific">SAR86 cluster bacterium</name>
    <dbReference type="NCBI Taxonomy" id="2030880"/>
    <lineage>
        <taxon>Bacteria</taxon>
        <taxon>Pseudomonadati</taxon>
        <taxon>Pseudomonadota</taxon>
        <taxon>Gammaproteobacteria</taxon>
        <taxon>SAR86 cluster</taxon>
    </lineage>
</organism>
<reference evidence="2" key="1">
    <citation type="submission" date="2017-08" db="EMBL/GenBank/DDBJ databases">
        <title>A dynamic microbial community with high functional redundancy inhabits the cold, oxic subseafloor aquifer.</title>
        <authorList>
            <person name="Tully B.J."/>
            <person name="Wheat C.G."/>
            <person name="Glazer B.T."/>
            <person name="Huber J.A."/>
        </authorList>
    </citation>
    <scope>NUCLEOTIDE SEQUENCE [LARGE SCALE GENOMIC DNA]</scope>
</reference>
<protein>
    <recommendedName>
        <fullName evidence="3">Tetratricopeptide repeat protein</fullName>
    </recommendedName>
</protein>
<dbReference type="AlphaFoldDB" id="A0A2A4MNI7"/>
<name>A0A2A4MNI7_9GAMM</name>
<gene>
    <name evidence="1" type="ORF">COC19_04180</name>
</gene>
<dbReference type="InterPro" id="IPR011990">
    <property type="entry name" value="TPR-like_helical_dom_sf"/>
</dbReference>
<dbReference type="Gene3D" id="1.25.40.10">
    <property type="entry name" value="Tetratricopeptide repeat domain"/>
    <property type="match status" value="1"/>
</dbReference>